<feature type="compositionally biased region" description="Polar residues" evidence="1">
    <location>
        <begin position="1185"/>
        <end position="1194"/>
    </location>
</feature>
<feature type="region of interest" description="Disordered" evidence="1">
    <location>
        <begin position="628"/>
        <end position="650"/>
    </location>
</feature>
<accession>A0A9W8ATW3</accession>
<evidence type="ECO:0000256" key="1">
    <source>
        <dbReference type="SAM" id="MobiDB-lite"/>
    </source>
</evidence>
<dbReference type="SMART" id="SM00233">
    <property type="entry name" value="PH"/>
    <property type="match status" value="1"/>
</dbReference>
<evidence type="ECO:0000313" key="4">
    <source>
        <dbReference type="Proteomes" id="UP001150925"/>
    </source>
</evidence>
<dbReference type="OrthoDB" id="2119658at2759"/>
<feature type="compositionally biased region" description="Polar residues" evidence="1">
    <location>
        <begin position="483"/>
        <end position="496"/>
    </location>
</feature>
<evidence type="ECO:0000313" key="3">
    <source>
        <dbReference type="EMBL" id="KAJ1969164.1"/>
    </source>
</evidence>
<feature type="compositionally biased region" description="Polar residues" evidence="1">
    <location>
        <begin position="140"/>
        <end position="150"/>
    </location>
</feature>
<dbReference type="InterPro" id="IPR011993">
    <property type="entry name" value="PH-like_dom_sf"/>
</dbReference>
<evidence type="ECO:0000259" key="2">
    <source>
        <dbReference type="SMART" id="SM00233"/>
    </source>
</evidence>
<dbReference type="SUPFAM" id="SSF50729">
    <property type="entry name" value="PH domain-like"/>
    <property type="match status" value="1"/>
</dbReference>
<proteinExistence type="predicted"/>
<feature type="compositionally biased region" description="Low complexity" evidence="1">
    <location>
        <begin position="1240"/>
        <end position="1249"/>
    </location>
</feature>
<reference evidence="3" key="1">
    <citation type="submission" date="2022-07" db="EMBL/GenBank/DDBJ databases">
        <title>Phylogenomic reconstructions and comparative analyses of Kickxellomycotina fungi.</title>
        <authorList>
            <person name="Reynolds N.K."/>
            <person name="Stajich J.E."/>
            <person name="Barry K."/>
            <person name="Grigoriev I.V."/>
            <person name="Crous P."/>
            <person name="Smith M.E."/>
        </authorList>
    </citation>
    <scope>NUCLEOTIDE SEQUENCE</scope>
    <source>
        <strain evidence="3">RSA 1196</strain>
    </source>
</reference>
<feature type="region of interest" description="Disordered" evidence="1">
    <location>
        <begin position="77"/>
        <end position="233"/>
    </location>
</feature>
<dbReference type="InterPro" id="IPR001849">
    <property type="entry name" value="PH_domain"/>
</dbReference>
<dbReference type="Proteomes" id="UP001150925">
    <property type="component" value="Unassembled WGS sequence"/>
</dbReference>
<feature type="non-terminal residue" evidence="3">
    <location>
        <position position="1299"/>
    </location>
</feature>
<feature type="region of interest" description="Disordered" evidence="1">
    <location>
        <begin position="1240"/>
        <end position="1267"/>
    </location>
</feature>
<gene>
    <name evidence="3" type="ORF">IWQ62_000795</name>
</gene>
<name>A0A9W8ATW3_9FUNG</name>
<feature type="region of interest" description="Disordered" evidence="1">
    <location>
        <begin position="918"/>
        <end position="945"/>
    </location>
</feature>
<keyword evidence="4" id="KW-1185">Reference proteome</keyword>
<dbReference type="EMBL" id="JANBPY010000087">
    <property type="protein sequence ID" value="KAJ1969164.1"/>
    <property type="molecule type" value="Genomic_DNA"/>
</dbReference>
<feature type="region of interest" description="Disordered" evidence="1">
    <location>
        <begin position="23"/>
        <end position="49"/>
    </location>
</feature>
<feature type="compositionally biased region" description="Polar residues" evidence="1">
    <location>
        <begin position="689"/>
        <end position="725"/>
    </location>
</feature>
<feature type="region of interest" description="Disordered" evidence="1">
    <location>
        <begin position="689"/>
        <end position="730"/>
    </location>
</feature>
<feature type="region of interest" description="Disordered" evidence="1">
    <location>
        <begin position="1086"/>
        <end position="1108"/>
    </location>
</feature>
<feature type="region of interest" description="Disordered" evidence="1">
    <location>
        <begin position="483"/>
        <end position="536"/>
    </location>
</feature>
<feature type="compositionally biased region" description="Low complexity" evidence="1">
    <location>
        <begin position="77"/>
        <end position="87"/>
    </location>
</feature>
<dbReference type="Gene3D" id="2.30.29.30">
    <property type="entry name" value="Pleckstrin-homology domain (PH domain)/Phosphotyrosine-binding domain (PTB)"/>
    <property type="match status" value="1"/>
</dbReference>
<feature type="compositionally biased region" description="Basic residues" evidence="1">
    <location>
        <begin position="181"/>
        <end position="191"/>
    </location>
</feature>
<sequence length="1299" mass="141780">MLSFLRDTVWSAFHKKPLVTVGPEAKPTDFLKPKTDSKSTPKDNYRGGLFRNTTIRHGLFTNHRKVPLLKNGVAPPVVDTTTPDQPVSSAALPTNTNLKRDSNSKNTVPPKVFPGKPPVHKSLTTPAQSKALPPIERTASHTNEQGTLQLDTRKGDSKPVGIDIPSPNPQATARLSGQFLPRRKRQGRRSSIHGTSSVSAPLLDPDTIELAPTLTPPPTTQGEAQGKPKDTKPPSGIFYVRVAKLEYVGISRSPAFQCCMEVGSQTFYTDVANPSKVERSYHAVKFSDVFVFDILHPFTFKLSVLPKPLVRAISSRVEHPNRRSIFGGGAKSPESDRKPGIRSVSTMALPFPSVTNLPVTEQPSVRPRFSTASHEPLRRVSQRLAAPTRWFQSLANRRSRSEGEVLSELYLDFPFQQQKKETRTYTMPLLSLSSSEVRKRSLEVTLEIGIVIEHDPFREDGRYAFPAKPWLVANGYTDSVRTTINKSRPSYTNGSLPGQGGAGNRQRASSRAKGGTTAGAYPTNLGLGAEPKGGHRFRRISSRGMERRMSRLTLAGSFTDGLLNPPVPVHHSGQLTVLVRSRKGGAAWKRFWVVMDHHALTLYHPETREGRTPRGRIPLIHLIHVNAPKSESDKAENSCSAPGNPGIDPGPLGWVMGFSPLAMTDKQRRQSAFPHPVEIKAAQQILLRESQSPSASKSNESNKTASDSLTPRPTASNASQPSTPHATPWCDRELGKQLPVTPTHLTTPTALRQNLASADQELPDASPMSFVSDTTVSNGYPAVDLSRWLDKIKLSEEDTTSFYSAWAVRVYIKAETTEDKALWQAKLEQGIQAVKYAREWYQQHGRLLSNLHKLSTDIDPITEDDNDDDEAQSILDNEGEGLNELSTHLGKQQDSGVDIPGDDLNLSGRLRKESSRISNLGVGKGNTGTARRRKRHPRAVSHNSQRYFRRQSRMFAISPPGNTNRPFLTNKASENFTSIPRNSSPLASTSSPSLRKGALEFSTDINTPTRGPRGTTAKASAIPIATNHSAPRPSLLDDEDLMRSEPSDFSGPDEFALPSSYQAGSRYKNEIVKALDRIDAIVDQRHRQSTPPRVESFEAGESSAGYMPPSILLGSGGGRTMMSLSPGDHRTRLGPKSVPSVTFTDKLSLTDEDTECGGEESGTVSGLHHGQAQGEMGTAAPPLNRNVSSGSGESHTAAEGTTEVLPSQVRDGNGEKCHGQRPSLAEVASLHTETVTVVVSSPTHSPSLSPCQRLPLGSTGGRRIPSNMSTNSSSWLLHRKRSCLALYQSYHAFLRESGK</sequence>
<feature type="compositionally biased region" description="Basic residues" evidence="1">
    <location>
        <begin position="930"/>
        <end position="939"/>
    </location>
</feature>
<protein>
    <recommendedName>
        <fullName evidence="2">PH domain-containing protein</fullName>
    </recommendedName>
</protein>
<feature type="compositionally biased region" description="Basic and acidic residues" evidence="1">
    <location>
        <begin position="26"/>
        <end position="45"/>
    </location>
</feature>
<feature type="domain" description="PH" evidence="2">
    <location>
        <begin position="569"/>
        <end position="834"/>
    </location>
</feature>
<feature type="region of interest" description="Disordered" evidence="1">
    <location>
        <begin position="1147"/>
        <end position="1220"/>
    </location>
</feature>
<comment type="caution">
    <text evidence="3">The sequence shown here is derived from an EMBL/GenBank/DDBJ whole genome shotgun (WGS) entry which is preliminary data.</text>
</comment>
<organism evidence="3 4">
    <name type="scientific">Dispira parvispora</name>
    <dbReference type="NCBI Taxonomy" id="1520584"/>
    <lineage>
        <taxon>Eukaryota</taxon>
        <taxon>Fungi</taxon>
        <taxon>Fungi incertae sedis</taxon>
        <taxon>Zoopagomycota</taxon>
        <taxon>Kickxellomycotina</taxon>
        <taxon>Dimargaritomycetes</taxon>
        <taxon>Dimargaritales</taxon>
        <taxon>Dimargaritaceae</taxon>
        <taxon>Dispira</taxon>
    </lineage>
</organism>